<comment type="similarity">
    <text evidence="6 7">Belongs to the ClpX chaperone family.</text>
</comment>
<keyword evidence="4 6" id="KW-0067">ATP-binding</keyword>
<dbReference type="PATRIC" id="fig|1684.5.peg.698"/>
<dbReference type="InterPro" id="IPR027417">
    <property type="entry name" value="P-loop_NTPase"/>
</dbReference>
<evidence type="ECO:0000256" key="8">
    <source>
        <dbReference type="SAM" id="MobiDB-lite"/>
    </source>
</evidence>
<evidence type="ECO:0000256" key="5">
    <source>
        <dbReference type="ARBA" id="ARBA00023186"/>
    </source>
</evidence>
<dbReference type="GO" id="GO:0005524">
    <property type="term" value="F:ATP binding"/>
    <property type="evidence" value="ECO:0007669"/>
    <property type="project" value="UniProtKB-UniRule"/>
</dbReference>
<dbReference type="CDD" id="cd19497">
    <property type="entry name" value="RecA-like_ClpX"/>
    <property type="match status" value="1"/>
</dbReference>
<dbReference type="GO" id="GO:0140662">
    <property type="term" value="F:ATP-dependent protein folding chaperone"/>
    <property type="evidence" value="ECO:0007669"/>
    <property type="project" value="InterPro"/>
</dbReference>
<dbReference type="InterPro" id="IPR050052">
    <property type="entry name" value="ATP-dep_Clp_protease_ClpX"/>
</dbReference>
<dbReference type="Pfam" id="PF10431">
    <property type="entry name" value="ClpB_D2-small"/>
    <property type="match status" value="1"/>
</dbReference>
<evidence type="ECO:0000313" key="11">
    <source>
        <dbReference type="Proteomes" id="UP000033567"/>
    </source>
</evidence>
<dbReference type="PROSITE" id="PS51902">
    <property type="entry name" value="CLPX_ZB"/>
    <property type="match status" value="1"/>
</dbReference>
<accession>A0A0F4KYZ4</accession>
<feature type="domain" description="ClpX-type ZB" evidence="9">
    <location>
        <begin position="1"/>
        <end position="55"/>
    </location>
</feature>
<keyword evidence="5 6" id="KW-0143">Chaperone</keyword>
<dbReference type="InterPro" id="IPR010603">
    <property type="entry name" value="Znf_CppX_C4"/>
</dbReference>
<dbReference type="PANTHER" id="PTHR48102">
    <property type="entry name" value="ATP-DEPENDENT CLP PROTEASE ATP-BINDING SUBUNIT CLPX-LIKE, MITOCHONDRIAL-RELATED"/>
    <property type="match status" value="1"/>
</dbReference>
<feature type="binding site" evidence="6">
    <location>
        <begin position="133"/>
        <end position="140"/>
    </location>
    <ligand>
        <name>ATP</name>
        <dbReference type="ChEBI" id="CHEBI:30616"/>
    </ligand>
</feature>
<dbReference type="GO" id="GO:0008233">
    <property type="term" value="F:peptidase activity"/>
    <property type="evidence" value="ECO:0007669"/>
    <property type="project" value="UniProtKB-KW"/>
</dbReference>
<dbReference type="NCBIfam" id="TIGR00382">
    <property type="entry name" value="clpX"/>
    <property type="match status" value="1"/>
</dbReference>
<dbReference type="SMART" id="SM00994">
    <property type="entry name" value="zf-C4_ClpX"/>
    <property type="match status" value="1"/>
</dbReference>
<keyword evidence="2 6" id="KW-0547">Nucleotide-binding</keyword>
<dbReference type="SMART" id="SM01086">
    <property type="entry name" value="ClpB_D2-small"/>
    <property type="match status" value="1"/>
</dbReference>
<dbReference type="Gene3D" id="1.10.8.60">
    <property type="match status" value="1"/>
</dbReference>
<feature type="binding site" evidence="6 7">
    <location>
        <position position="17"/>
    </location>
    <ligand>
        <name>Zn(2+)</name>
        <dbReference type="ChEBI" id="CHEBI:29105"/>
    </ligand>
</feature>
<keyword evidence="3 6" id="KW-0862">Zinc</keyword>
<dbReference type="GO" id="GO:0008270">
    <property type="term" value="F:zinc ion binding"/>
    <property type="evidence" value="ECO:0007669"/>
    <property type="project" value="UniProtKB-UniRule"/>
</dbReference>
<feature type="binding site" evidence="6 7">
    <location>
        <position position="14"/>
    </location>
    <ligand>
        <name>Zn(2+)</name>
        <dbReference type="ChEBI" id="CHEBI:29105"/>
    </ligand>
</feature>
<comment type="subunit">
    <text evidence="6">Component of the ClpX-ClpP complex. Forms a hexameric ring that, in the presence of ATP, binds to fourteen ClpP subunits assembled into a disk-like structure with a central cavity, resembling the structure of eukaryotic proteasomes.</text>
</comment>
<evidence type="ECO:0000256" key="3">
    <source>
        <dbReference type="ARBA" id="ARBA00022833"/>
    </source>
</evidence>
<evidence type="ECO:0000259" key="9">
    <source>
        <dbReference type="PROSITE" id="PS51902"/>
    </source>
</evidence>
<feature type="binding site" evidence="6 7">
    <location>
        <position position="39"/>
    </location>
    <ligand>
        <name>Zn(2+)</name>
        <dbReference type="ChEBI" id="CHEBI:29105"/>
    </ligand>
</feature>
<dbReference type="GO" id="GO:0046983">
    <property type="term" value="F:protein dimerization activity"/>
    <property type="evidence" value="ECO:0007669"/>
    <property type="project" value="UniProtKB-UniRule"/>
</dbReference>
<dbReference type="EMBL" id="JWMF01000004">
    <property type="protein sequence ID" value="KJY51847.1"/>
    <property type="molecule type" value="Genomic_DNA"/>
</dbReference>
<keyword evidence="10" id="KW-0378">Hydrolase</keyword>
<dbReference type="RefSeq" id="WP_045935286.1">
    <property type="nucleotide sequence ID" value="NZ_KQ033885.1"/>
</dbReference>
<dbReference type="SUPFAM" id="SSF57716">
    <property type="entry name" value="Glucocorticoid receptor-like (DNA-binding domain)"/>
    <property type="match status" value="1"/>
</dbReference>
<dbReference type="HAMAP" id="MF_00175">
    <property type="entry name" value="ClpX"/>
    <property type="match status" value="1"/>
</dbReference>
<dbReference type="PANTHER" id="PTHR48102:SF7">
    <property type="entry name" value="ATP-DEPENDENT CLP PROTEASE ATP-BINDING SUBUNIT CLPX-LIKE, MITOCHONDRIAL"/>
    <property type="match status" value="1"/>
</dbReference>
<feature type="region of interest" description="Disordered" evidence="8">
    <location>
        <begin position="418"/>
        <end position="437"/>
    </location>
</feature>
<dbReference type="SUPFAM" id="SSF52540">
    <property type="entry name" value="P-loop containing nucleoside triphosphate hydrolases"/>
    <property type="match status" value="1"/>
</dbReference>
<keyword evidence="11" id="KW-1185">Reference proteome</keyword>
<reference evidence="10 11" key="1">
    <citation type="submission" date="2014-12" db="EMBL/GenBank/DDBJ databases">
        <title>Comparative genomics of the lactic acid bacteria isolated from the honey bee gut.</title>
        <authorList>
            <person name="Ellegaard K.M."/>
            <person name="Tamarit D."/>
            <person name="Javelind E."/>
            <person name="Olofsson T."/>
            <person name="Andersson S.G."/>
            <person name="Vasquez A."/>
        </authorList>
    </citation>
    <scope>NUCLEOTIDE SEQUENCE [LARGE SCALE GENOMIC DNA]</scope>
    <source>
        <strain evidence="10 11">Bin7</strain>
    </source>
</reference>
<name>A0A0F4KYZ4_9BIFI</name>
<dbReference type="GO" id="GO:0051603">
    <property type="term" value="P:proteolysis involved in protein catabolic process"/>
    <property type="evidence" value="ECO:0007669"/>
    <property type="project" value="TreeGrafter"/>
</dbReference>
<dbReference type="GO" id="GO:0051082">
    <property type="term" value="F:unfolded protein binding"/>
    <property type="evidence" value="ECO:0007669"/>
    <property type="project" value="UniProtKB-UniRule"/>
</dbReference>
<dbReference type="InterPro" id="IPR046425">
    <property type="entry name" value="ClpX_bact"/>
</dbReference>
<comment type="caution">
    <text evidence="10">The sequence shown here is derived from an EMBL/GenBank/DDBJ whole genome shotgun (WGS) entry which is preliminary data.</text>
</comment>
<dbReference type="Gene3D" id="3.40.50.300">
    <property type="entry name" value="P-loop containing nucleotide triphosphate hydrolases"/>
    <property type="match status" value="1"/>
</dbReference>
<dbReference type="Proteomes" id="UP000033567">
    <property type="component" value="Unassembled WGS sequence"/>
</dbReference>
<dbReference type="Pfam" id="PF06689">
    <property type="entry name" value="zf-C4_ClpX"/>
    <property type="match status" value="1"/>
</dbReference>
<protein>
    <recommendedName>
        <fullName evidence="6">ATP-dependent Clp protease ATP-binding subunit ClpX</fullName>
    </recommendedName>
</protein>
<evidence type="ECO:0000256" key="4">
    <source>
        <dbReference type="ARBA" id="ARBA00022840"/>
    </source>
</evidence>
<organism evidence="10 11">
    <name type="scientific">Bifidobacterium mellis</name>
    <dbReference type="NCBI Taxonomy" id="1293823"/>
    <lineage>
        <taxon>Bacteria</taxon>
        <taxon>Bacillati</taxon>
        <taxon>Actinomycetota</taxon>
        <taxon>Actinomycetes</taxon>
        <taxon>Bifidobacteriales</taxon>
        <taxon>Bifidobacteriaceae</taxon>
        <taxon>Bifidobacterium</taxon>
    </lineage>
</organism>
<evidence type="ECO:0000256" key="6">
    <source>
        <dbReference type="HAMAP-Rule" id="MF_00175"/>
    </source>
</evidence>
<evidence type="ECO:0000256" key="2">
    <source>
        <dbReference type="ARBA" id="ARBA00022741"/>
    </source>
</evidence>
<keyword evidence="1 6" id="KW-0479">Metal-binding</keyword>
<dbReference type="InterPro" id="IPR004487">
    <property type="entry name" value="Clp_protease_ATP-bd_su_ClpX"/>
</dbReference>
<keyword evidence="10" id="KW-0645">Protease</keyword>
<dbReference type="Pfam" id="PF07724">
    <property type="entry name" value="AAA_2"/>
    <property type="match status" value="1"/>
</dbReference>
<dbReference type="InterPro" id="IPR003593">
    <property type="entry name" value="AAA+_ATPase"/>
</dbReference>
<dbReference type="SMART" id="SM00382">
    <property type="entry name" value="AAA"/>
    <property type="match status" value="1"/>
</dbReference>
<dbReference type="InterPro" id="IPR003959">
    <property type="entry name" value="ATPase_AAA_core"/>
</dbReference>
<comment type="function">
    <text evidence="6">ATP-dependent specificity component of the Clp protease. It directs the protease to specific substrates. Can perform chaperone functions in the absence of ClpP.</text>
</comment>
<sequence length="437" mass="47627">MGRVVSYNDGLNRCEFCGKDEHQVRRLVKGPSCAICDECIRLCAQIIQEDMAKDAADQRVSLPAPSKIFAYLNHYVIGQEAAKRTLSVAVYNHYKRVNMDLGDRGGIADTAFERKDAAPRVQVDKSNILLMGPTGVGKTYLARTLATIMNVPFVIVDATSLTEAGYVGEDVESVLQGLLQAADGNMDLAQRGIIYIDEIDKIARKSGENTSITRDVSGEGVQQALLKIIEGTQARVPVQGSRRHGDVRTVVMDTANILFICGGAFVGLEEIVRRRLGLRESGFSATQGSDRVPGDRVMSQVRAEDLEQFGLLPEFVGRLPVISTLEPLGARELRRVLTEPDNALVDQYRRMFLDDGAELVFTDAALDRVAAIALERKVGARGLRGIIERTLEATMFELPDRTDVSRVVVDADAVDGTGSPRYETGQGMAAAAGRRLA</sequence>
<dbReference type="InterPro" id="IPR038366">
    <property type="entry name" value="Znf_CppX_C4_sf"/>
</dbReference>
<dbReference type="Gene3D" id="6.20.220.10">
    <property type="entry name" value="ClpX chaperone, C4-type zinc finger domain"/>
    <property type="match status" value="1"/>
</dbReference>
<evidence type="ECO:0000256" key="1">
    <source>
        <dbReference type="ARBA" id="ARBA00022723"/>
    </source>
</evidence>
<dbReference type="GO" id="GO:0016887">
    <property type="term" value="F:ATP hydrolysis activity"/>
    <property type="evidence" value="ECO:0007669"/>
    <property type="project" value="InterPro"/>
</dbReference>
<dbReference type="InterPro" id="IPR019489">
    <property type="entry name" value="Clp_ATPase_C"/>
</dbReference>
<feature type="binding site" evidence="6 7">
    <location>
        <position position="36"/>
    </location>
    <ligand>
        <name>Zn(2+)</name>
        <dbReference type="ChEBI" id="CHEBI:29105"/>
    </ligand>
</feature>
<dbReference type="AlphaFoldDB" id="A0A0F4KYZ4"/>
<evidence type="ECO:0000256" key="7">
    <source>
        <dbReference type="PROSITE-ProRule" id="PRU01250"/>
    </source>
</evidence>
<dbReference type="FunFam" id="1.10.8.60:FF:000002">
    <property type="entry name" value="ATP-dependent Clp protease ATP-binding subunit ClpX"/>
    <property type="match status" value="1"/>
</dbReference>
<dbReference type="InterPro" id="IPR059188">
    <property type="entry name" value="Znf_CLPX-like"/>
</dbReference>
<proteinExistence type="inferred from homology"/>
<dbReference type="NCBIfam" id="NF003745">
    <property type="entry name" value="PRK05342.1"/>
    <property type="match status" value="1"/>
</dbReference>
<evidence type="ECO:0000313" key="10">
    <source>
        <dbReference type="EMBL" id="KJY51847.1"/>
    </source>
</evidence>
<gene>
    <name evidence="6 10" type="primary">clpX</name>
    <name evidence="10" type="ORF">JF70_06620</name>
</gene>